<keyword evidence="4 5" id="KW-0720">Serine protease</keyword>
<dbReference type="GO" id="GO:0004252">
    <property type="term" value="F:serine-type endopeptidase activity"/>
    <property type="evidence" value="ECO:0007669"/>
    <property type="project" value="UniProtKB-UniRule"/>
</dbReference>
<dbReference type="CDD" id="cd04077">
    <property type="entry name" value="Peptidases_S8_PCSK9_ProteinaseK_like"/>
    <property type="match status" value="1"/>
</dbReference>
<dbReference type="EMBL" id="JACGCI010000039">
    <property type="protein sequence ID" value="KAF6753568.1"/>
    <property type="molecule type" value="Genomic_DNA"/>
</dbReference>
<keyword evidence="3 5" id="KW-0378">Hydrolase</keyword>
<organism evidence="7 8">
    <name type="scientific">Ephemerocybe angulata</name>
    <dbReference type="NCBI Taxonomy" id="980116"/>
    <lineage>
        <taxon>Eukaryota</taxon>
        <taxon>Fungi</taxon>
        <taxon>Dikarya</taxon>
        <taxon>Basidiomycota</taxon>
        <taxon>Agaricomycotina</taxon>
        <taxon>Agaricomycetes</taxon>
        <taxon>Agaricomycetidae</taxon>
        <taxon>Agaricales</taxon>
        <taxon>Agaricineae</taxon>
        <taxon>Psathyrellaceae</taxon>
        <taxon>Ephemerocybe</taxon>
    </lineage>
</organism>
<evidence type="ECO:0000313" key="8">
    <source>
        <dbReference type="Proteomes" id="UP000521943"/>
    </source>
</evidence>
<dbReference type="InterPro" id="IPR023827">
    <property type="entry name" value="Peptidase_S8_Asp-AS"/>
</dbReference>
<gene>
    <name evidence="7" type="ORF">DFP72DRAFT_1128948</name>
</gene>
<evidence type="ECO:0000256" key="5">
    <source>
        <dbReference type="PROSITE-ProRule" id="PRU01240"/>
    </source>
</evidence>
<feature type="domain" description="Peptidase S8/S53" evidence="6">
    <location>
        <begin position="118"/>
        <end position="347"/>
    </location>
</feature>
<dbReference type="InterPro" id="IPR022398">
    <property type="entry name" value="Peptidase_S8_His-AS"/>
</dbReference>
<evidence type="ECO:0000256" key="4">
    <source>
        <dbReference type="ARBA" id="ARBA00022825"/>
    </source>
</evidence>
<dbReference type="AlphaFoldDB" id="A0A8H6HUQ7"/>
<reference evidence="7 8" key="1">
    <citation type="submission" date="2020-07" db="EMBL/GenBank/DDBJ databases">
        <title>Comparative genomics of pyrophilous fungi reveals a link between fire events and developmental genes.</title>
        <authorList>
            <consortium name="DOE Joint Genome Institute"/>
            <person name="Steindorff A.S."/>
            <person name="Carver A."/>
            <person name="Calhoun S."/>
            <person name="Stillman K."/>
            <person name="Liu H."/>
            <person name="Lipzen A."/>
            <person name="Pangilinan J."/>
            <person name="Labutti K."/>
            <person name="Bruns T.D."/>
            <person name="Grigoriev I.V."/>
        </authorList>
    </citation>
    <scope>NUCLEOTIDE SEQUENCE [LARGE SCALE GENOMIC DNA]</scope>
    <source>
        <strain evidence="7 8">CBS 144469</strain>
    </source>
</reference>
<accession>A0A8H6HUQ7</accession>
<keyword evidence="8" id="KW-1185">Reference proteome</keyword>
<proteinExistence type="inferred from homology"/>
<dbReference type="InterPro" id="IPR015500">
    <property type="entry name" value="Peptidase_S8_subtilisin-rel"/>
</dbReference>
<feature type="active site" description="Charge relay system" evidence="5">
    <location>
        <position position="157"/>
    </location>
</feature>
<dbReference type="PANTHER" id="PTHR43806">
    <property type="entry name" value="PEPTIDASE S8"/>
    <property type="match status" value="1"/>
</dbReference>
<comment type="caution">
    <text evidence="7">The sequence shown here is derived from an EMBL/GenBank/DDBJ whole genome shotgun (WGS) entry which is preliminary data.</text>
</comment>
<dbReference type="GO" id="GO:0005615">
    <property type="term" value="C:extracellular space"/>
    <property type="evidence" value="ECO:0007669"/>
    <property type="project" value="TreeGrafter"/>
</dbReference>
<evidence type="ECO:0000259" key="6">
    <source>
        <dbReference type="Pfam" id="PF00082"/>
    </source>
</evidence>
<dbReference type="SUPFAM" id="SSF54897">
    <property type="entry name" value="Protease propeptides/inhibitors"/>
    <property type="match status" value="1"/>
</dbReference>
<comment type="similarity">
    <text evidence="1 5">Belongs to the peptidase S8 family.</text>
</comment>
<dbReference type="FunFam" id="3.40.50.200:FF:000007">
    <property type="entry name" value="Subtilisin-like serine protease"/>
    <property type="match status" value="1"/>
</dbReference>
<dbReference type="PROSITE" id="PS51892">
    <property type="entry name" value="SUBTILASE"/>
    <property type="match status" value="1"/>
</dbReference>
<evidence type="ECO:0000313" key="7">
    <source>
        <dbReference type="EMBL" id="KAF6753568.1"/>
    </source>
</evidence>
<name>A0A8H6HUQ7_9AGAR</name>
<dbReference type="InterPro" id="IPR000209">
    <property type="entry name" value="Peptidase_S8/S53_dom"/>
</dbReference>
<dbReference type="PROSITE" id="PS00137">
    <property type="entry name" value="SUBTILASE_HIS"/>
    <property type="match status" value="1"/>
</dbReference>
<dbReference type="InterPro" id="IPR050131">
    <property type="entry name" value="Peptidase_S8_subtilisin-like"/>
</dbReference>
<dbReference type="Pfam" id="PF00082">
    <property type="entry name" value="Peptidase_S8"/>
    <property type="match status" value="1"/>
</dbReference>
<evidence type="ECO:0000256" key="3">
    <source>
        <dbReference type="ARBA" id="ARBA00022801"/>
    </source>
</evidence>
<dbReference type="Gene3D" id="3.30.70.80">
    <property type="entry name" value="Peptidase S8 propeptide/proteinase inhibitor I9"/>
    <property type="match status" value="1"/>
</dbReference>
<evidence type="ECO:0000256" key="2">
    <source>
        <dbReference type="ARBA" id="ARBA00022670"/>
    </source>
</evidence>
<keyword evidence="2 5" id="KW-0645">Protease</keyword>
<dbReference type="InterPro" id="IPR036852">
    <property type="entry name" value="Peptidase_S8/S53_dom_sf"/>
</dbReference>
<feature type="active site" description="Charge relay system" evidence="5">
    <location>
        <position position="314"/>
    </location>
</feature>
<dbReference type="PRINTS" id="PR00723">
    <property type="entry name" value="SUBTILISIN"/>
</dbReference>
<feature type="active site" description="Charge relay system" evidence="5">
    <location>
        <position position="125"/>
    </location>
</feature>
<sequence>MAEPKKEPTTYIITLKKGVDKDAHFGALRPHLFGSDIKFTFKHLDAYSGTFTEEALGFLGASSDVKEIEEDTLFPLFDKTVQDQAPWGLNRISQGAPLSSTDPTRPGEYKYDNNARNTVNVYIIDTGIKVDLGDFEGRARWGYTFPGLEPDVDKHGHGTQVASVIGGASFGVFKNANLIAVKVVDDEGNVSQLRALAGIDFVIEAARLSGGCPSVVNMSWGERQDITSIDEHVEKMIECGIHVCAAAGNSNMDANAVSPARVASVNTVGASNISDERCSFSNFGTVVNVFAPGENIPVPTIGGPDPWIFQSGTSLACAHVTGLVAYFIALLGDMRPDIMSQYVVDHALHGVLRDIPAGTPNILINNGYAVLEPEDS</sequence>
<dbReference type="Proteomes" id="UP000521943">
    <property type="component" value="Unassembled WGS sequence"/>
</dbReference>
<dbReference type="PROSITE" id="PS00136">
    <property type="entry name" value="SUBTILASE_ASP"/>
    <property type="match status" value="1"/>
</dbReference>
<dbReference type="InterPro" id="IPR037045">
    <property type="entry name" value="S8pro/Inhibitor_I9_sf"/>
</dbReference>
<dbReference type="OrthoDB" id="19448at2759"/>
<dbReference type="PANTHER" id="PTHR43806:SF11">
    <property type="entry name" value="CEREVISIN-RELATED"/>
    <property type="match status" value="1"/>
</dbReference>
<dbReference type="InterPro" id="IPR034193">
    <property type="entry name" value="PCSK9_ProteinaseK-like"/>
</dbReference>
<dbReference type="SUPFAM" id="SSF52743">
    <property type="entry name" value="Subtilisin-like"/>
    <property type="match status" value="1"/>
</dbReference>
<protein>
    <submittedName>
        <fullName evidence="7">Serine proteinase</fullName>
    </submittedName>
</protein>
<evidence type="ECO:0000256" key="1">
    <source>
        <dbReference type="ARBA" id="ARBA00011073"/>
    </source>
</evidence>
<dbReference type="Gene3D" id="3.40.50.200">
    <property type="entry name" value="Peptidase S8/S53 domain"/>
    <property type="match status" value="1"/>
</dbReference>
<dbReference type="GO" id="GO:0006508">
    <property type="term" value="P:proteolysis"/>
    <property type="evidence" value="ECO:0007669"/>
    <property type="project" value="UniProtKB-KW"/>
</dbReference>